<evidence type="ECO:0000313" key="2">
    <source>
        <dbReference type="EMBL" id="OAJ56272.1"/>
    </source>
</evidence>
<dbReference type="Gene3D" id="2.40.160.10">
    <property type="entry name" value="Porin"/>
    <property type="match status" value="1"/>
</dbReference>
<dbReference type="EMBL" id="LXJZ01000187">
    <property type="protein sequence ID" value="OAJ56272.1"/>
    <property type="molecule type" value="Genomic_DNA"/>
</dbReference>
<evidence type="ECO:0000313" key="4">
    <source>
        <dbReference type="Proteomes" id="UP000078116"/>
    </source>
</evidence>
<evidence type="ECO:0008006" key="5">
    <source>
        <dbReference type="Google" id="ProtNLM"/>
    </source>
</evidence>
<dbReference type="EMBL" id="LXKA01000349">
    <property type="protein sequence ID" value="OAJ54462.1"/>
    <property type="molecule type" value="Genomic_DNA"/>
</dbReference>
<organism evidence="1 4">
    <name type="scientific">Paraburkholderia ginsengiterrae</name>
    <dbReference type="NCBI Taxonomy" id="1462993"/>
    <lineage>
        <taxon>Bacteria</taxon>
        <taxon>Pseudomonadati</taxon>
        <taxon>Pseudomonadota</taxon>
        <taxon>Betaproteobacteria</taxon>
        <taxon>Burkholderiales</taxon>
        <taxon>Burkholderiaceae</taxon>
        <taxon>Paraburkholderia</taxon>
    </lineage>
</organism>
<evidence type="ECO:0000313" key="1">
    <source>
        <dbReference type="EMBL" id="OAJ54462.1"/>
    </source>
</evidence>
<comment type="caution">
    <text evidence="1">The sequence shown here is derived from an EMBL/GenBank/DDBJ whole genome shotgun (WGS) entry which is preliminary data.</text>
</comment>
<dbReference type="STRING" id="1462993.A6V36_07055"/>
<dbReference type="Proteomes" id="UP000077961">
    <property type="component" value="Unassembled WGS sequence"/>
</dbReference>
<proteinExistence type="predicted"/>
<gene>
    <name evidence="2" type="ORF">A6V36_07055</name>
    <name evidence="1" type="ORF">A6V37_07430</name>
</gene>
<dbReference type="Proteomes" id="UP000078116">
    <property type="component" value="Unassembled WGS sequence"/>
</dbReference>
<dbReference type="InterPro" id="IPR023614">
    <property type="entry name" value="Porin_dom_sf"/>
</dbReference>
<name>A0A1A9N074_9BURK</name>
<dbReference type="AlphaFoldDB" id="A0A1A9N074"/>
<dbReference type="SUPFAM" id="SSF56935">
    <property type="entry name" value="Porins"/>
    <property type="match status" value="1"/>
</dbReference>
<reference evidence="3 4" key="1">
    <citation type="submission" date="2016-04" db="EMBL/GenBank/DDBJ databases">
        <title>Reclassification of Paraburkholderia panaciterrae (Farh et al. 2015) Dobritsa &amp; Samadpour 2016 as a later homotypic synonym of Paraburkholderia ginsengiterrae (Farh et al. 2015) Dobritsa &amp; Samadpour 2016.</title>
        <authorList>
            <person name="Dobritsa A.P."/>
            <person name="Kutumbaka K."/>
            <person name="Samadpour M."/>
        </authorList>
    </citation>
    <scope>NUCLEOTIDE SEQUENCE [LARGE SCALE GENOMIC DNA]</scope>
    <source>
        <strain evidence="1 4">DCY85</strain>
        <strain evidence="2 3">DCY85-1</strain>
    </source>
</reference>
<protein>
    <recommendedName>
        <fullName evidence="5">Porin domain-containing protein</fullName>
    </recommendedName>
</protein>
<sequence length="88" mass="9389">MLDVGVSYISKRGGKSNWQMADDIAVPNIFGVDGAEDLGGGLKAKFRLVNQVSLANGSITTITSGVPTSLRGNRPRCITARQLLLLRM</sequence>
<accession>A0A1A9N074</accession>
<evidence type="ECO:0000313" key="3">
    <source>
        <dbReference type="Proteomes" id="UP000077961"/>
    </source>
</evidence>
<keyword evidence="3" id="KW-1185">Reference proteome</keyword>